<organism evidence="3 4">
    <name type="scientific">Rhodovastum atsumiense</name>
    <dbReference type="NCBI Taxonomy" id="504468"/>
    <lineage>
        <taxon>Bacteria</taxon>
        <taxon>Pseudomonadati</taxon>
        <taxon>Pseudomonadota</taxon>
        <taxon>Alphaproteobacteria</taxon>
        <taxon>Acetobacterales</taxon>
        <taxon>Acetobacteraceae</taxon>
        <taxon>Rhodovastum</taxon>
    </lineage>
</organism>
<evidence type="ECO:0000313" key="4">
    <source>
        <dbReference type="Proteomes" id="UP000325255"/>
    </source>
</evidence>
<accession>A0A5M6ILG8</accession>
<dbReference type="InterPro" id="IPR003033">
    <property type="entry name" value="SCP2_sterol-bd_dom"/>
</dbReference>
<reference evidence="3 4" key="1">
    <citation type="submission" date="2019-09" db="EMBL/GenBank/DDBJ databases">
        <title>Genome sequence of Rhodovastum atsumiense, a diverse member of the Acetobacteraceae family of non-sulfur purple photosynthetic bacteria.</title>
        <authorList>
            <person name="Meyer T."/>
            <person name="Kyndt J."/>
        </authorList>
    </citation>
    <scope>NUCLEOTIDE SEQUENCE [LARGE SCALE GENOMIC DNA]</scope>
    <source>
        <strain evidence="3 4">DSM 21279</strain>
    </source>
</reference>
<name>A0A5M6ILG8_9PROT</name>
<evidence type="ECO:0000259" key="2">
    <source>
        <dbReference type="Pfam" id="PF02036"/>
    </source>
</evidence>
<dbReference type="EMBL" id="VWPK01000084">
    <property type="protein sequence ID" value="KAA5608408.1"/>
    <property type="molecule type" value="Genomic_DNA"/>
</dbReference>
<dbReference type="RefSeq" id="WP_150045398.1">
    <property type="nucleotide sequence ID" value="NZ_OW485601.1"/>
</dbReference>
<dbReference type="OrthoDB" id="8479080at2"/>
<dbReference type="AlphaFoldDB" id="A0A5M6ILG8"/>
<dbReference type="Proteomes" id="UP000325255">
    <property type="component" value="Unassembled WGS sequence"/>
</dbReference>
<feature type="region of interest" description="Disordered" evidence="1">
    <location>
        <begin position="198"/>
        <end position="221"/>
    </location>
</feature>
<dbReference type="SUPFAM" id="SSF55718">
    <property type="entry name" value="SCP-like"/>
    <property type="match status" value="1"/>
</dbReference>
<feature type="compositionally biased region" description="Pro residues" evidence="1">
    <location>
        <begin position="207"/>
        <end position="221"/>
    </location>
</feature>
<evidence type="ECO:0000256" key="1">
    <source>
        <dbReference type="SAM" id="MobiDB-lite"/>
    </source>
</evidence>
<protein>
    <recommendedName>
        <fullName evidence="2">SCP2 domain-containing protein</fullName>
    </recommendedName>
</protein>
<keyword evidence="4" id="KW-1185">Reference proteome</keyword>
<proteinExistence type="predicted"/>
<dbReference type="InterPro" id="IPR036527">
    <property type="entry name" value="SCP2_sterol-bd_dom_sf"/>
</dbReference>
<feature type="domain" description="SCP2" evidence="2">
    <location>
        <begin position="43"/>
        <end position="141"/>
    </location>
</feature>
<gene>
    <name evidence="3" type="ORF">F1189_29190</name>
</gene>
<dbReference type="Pfam" id="PF02036">
    <property type="entry name" value="SCP2"/>
    <property type="match status" value="1"/>
</dbReference>
<evidence type="ECO:0000313" key="3">
    <source>
        <dbReference type="EMBL" id="KAA5608408.1"/>
    </source>
</evidence>
<comment type="caution">
    <text evidence="3">The sequence shown here is derived from an EMBL/GenBank/DDBJ whole genome shotgun (WGS) entry which is preliminary data.</text>
</comment>
<sequence length="221" mass="23891">MLPRRTHRPLQPGSLDLAVSLAMATLPQPVIAGLLRRLTRTLPQRQPTLVRRMAELDGKRILIVPDELPYAFLMSFPGGTVQIELIDPAEAPPTEAQMRGPLRLFYDLVRGGRDGDALFFSRELSVTGDMAAAVTLRNAMDGAGVDLFAEFLDMPGPIGPLVRGAGSLVDRCAGIVLGPLAERAARLESEVASLRAELRRLKEGTPRPRPARPAPPLGARP</sequence>